<evidence type="ECO:0000256" key="6">
    <source>
        <dbReference type="ARBA" id="ARBA00022840"/>
    </source>
</evidence>
<dbReference type="Pfam" id="PF25247">
    <property type="entry name" value="LbH_GLGC"/>
    <property type="match status" value="1"/>
</dbReference>
<dbReference type="InterPro" id="IPR005836">
    <property type="entry name" value="ADP_Glu_pyroP_CS"/>
</dbReference>
<dbReference type="CDD" id="cd02508">
    <property type="entry name" value="ADP_Glucose_PP"/>
    <property type="match status" value="1"/>
</dbReference>
<comment type="caution">
    <text evidence="10">The sequence shown here is derived from an EMBL/GenBank/DDBJ whole genome shotgun (WGS) entry which is preliminary data.</text>
</comment>
<evidence type="ECO:0000313" key="10">
    <source>
        <dbReference type="EMBL" id="KKO18683.1"/>
    </source>
</evidence>
<name>A0A0M2URJ2_9BACT</name>
<evidence type="ECO:0000256" key="4">
    <source>
        <dbReference type="ARBA" id="ARBA00022695"/>
    </source>
</evidence>
<dbReference type="InterPro" id="IPR011004">
    <property type="entry name" value="Trimer_LpxA-like_sf"/>
</dbReference>
<dbReference type="GO" id="GO:0005524">
    <property type="term" value="F:ATP binding"/>
    <property type="evidence" value="ECO:0007669"/>
    <property type="project" value="UniProtKB-KW"/>
</dbReference>
<dbReference type="UniPathway" id="UPA00164"/>
<dbReference type="PROSITE" id="PS00810">
    <property type="entry name" value="ADP_GLC_PYROPHOSPH_3"/>
    <property type="match status" value="1"/>
</dbReference>
<dbReference type="GO" id="GO:0005978">
    <property type="term" value="P:glycogen biosynthetic process"/>
    <property type="evidence" value="ECO:0007669"/>
    <property type="project" value="UniProtKB-UniRule"/>
</dbReference>
<evidence type="ECO:0000256" key="5">
    <source>
        <dbReference type="ARBA" id="ARBA00022741"/>
    </source>
</evidence>
<evidence type="ECO:0000259" key="9">
    <source>
        <dbReference type="Pfam" id="PF00483"/>
    </source>
</evidence>
<accession>A0A0M2URJ2</accession>
<dbReference type="Gene3D" id="3.90.550.10">
    <property type="entry name" value="Spore Coat Polysaccharide Biosynthesis Protein SpsA, Chain A"/>
    <property type="match status" value="1"/>
</dbReference>
<protein>
    <recommendedName>
        <fullName evidence="8">Glucose-1-phosphate adenylyltransferase</fullName>
        <ecNumber evidence="8">2.7.7.27</ecNumber>
    </recommendedName>
</protein>
<dbReference type="PANTHER" id="PTHR43523">
    <property type="entry name" value="GLUCOSE-1-PHOSPHATE ADENYLYLTRANSFERASE-RELATED"/>
    <property type="match status" value="1"/>
</dbReference>
<evidence type="ECO:0000256" key="2">
    <source>
        <dbReference type="ARBA" id="ARBA00022600"/>
    </source>
</evidence>
<dbReference type="InterPro" id="IPR011831">
    <property type="entry name" value="ADP-Glc_PPase"/>
</dbReference>
<evidence type="ECO:0000256" key="8">
    <source>
        <dbReference type="NCBIfam" id="TIGR02091"/>
    </source>
</evidence>
<evidence type="ECO:0000256" key="1">
    <source>
        <dbReference type="ARBA" id="ARBA00010443"/>
    </source>
</evidence>
<sequence>MDNVISVILGGGRGTRLYPLTKERSKPAVPLAGKYRLIDIPISNCLNSELNKIYVLTQFNSASLHRHITRAYKFDNFSRGFIEILAATQTIESMNWYQGTADAVRQNLRFFNQPNIDFVLILSGDQLYRMDYEHIIKEHIQNGAEVTISTIPVERKESPNLGILKIDEQGRITGFFEKPKDETIIDSLSLGAGVFERRGVSARGRSLLASMGIYVFNLEVLTEILKETSKSDFGKDIIPEIIKTRRVFAYFFDGYWEDIGTIKSFYEANLNLASLTPSFNLYSEKVPIYTNPLFLPGSIINGCKITQSIISDGCRVDQAEISNSVIGIRSILGKNTLIQNSIIMGADYYETEANIRTNRFKKIPDTGIGNQCRIVGAIIDKNVHIGEQVTIENKQKIEYLDAENYMIRDSIVIIPKGSIVPSYTTI</sequence>
<proteinExistence type="inferred from homology"/>
<dbReference type="AlphaFoldDB" id="A0A0M2URJ2"/>
<comment type="similarity">
    <text evidence="1">Belongs to the bacterial/plant glucose-1-phosphate adenylyltransferase family.</text>
</comment>
<dbReference type="NCBIfam" id="TIGR02091">
    <property type="entry name" value="glgC"/>
    <property type="match status" value="1"/>
</dbReference>
<dbReference type="NCBIfam" id="NF002772">
    <property type="entry name" value="PRK02862.1"/>
    <property type="match status" value="1"/>
</dbReference>
<dbReference type="Gene3D" id="2.160.10.10">
    <property type="entry name" value="Hexapeptide repeat proteins"/>
    <property type="match status" value="1"/>
</dbReference>
<dbReference type="EMBL" id="LAQJ01000240">
    <property type="protein sequence ID" value="KKO18683.1"/>
    <property type="molecule type" value="Genomic_DNA"/>
</dbReference>
<keyword evidence="2" id="KW-0321">Glycogen metabolism</keyword>
<keyword evidence="6" id="KW-0067">ATP-binding</keyword>
<dbReference type="PANTHER" id="PTHR43523:SF12">
    <property type="entry name" value="GLUCOSE-1-PHOSPHATE ADENYLYLTRANSFERASE LARGE SUBUNIT 1, CHLOROPLASTIC-RELATED"/>
    <property type="match status" value="1"/>
</dbReference>
<dbReference type="Pfam" id="PF00483">
    <property type="entry name" value="NTP_transferase"/>
    <property type="match status" value="1"/>
</dbReference>
<dbReference type="InterPro" id="IPR029044">
    <property type="entry name" value="Nucleotide-diphossugar_trans"/>
</dbReference>
<dbReference type="PROSITE" id="PS00808">
    <property type="entry name" value="ADP_GLC_PYROPHOSPH_1"/>
    <property type="match status" value="1"/>
</dbReference>
<dbReference type="PATRIC" id="fig|380242.3.peg.3269"/>
<evidence type="ECO:0000256" key="3">
    <source>
        <dbReference type="ARBA" id="ARBA00022679"/>
    </source>
</evidence>
<dbReference type="SUPFAM" id="SSF53448">
    <property type="entry name" value="Nucleotide-diphospho-sugar transferases"/>
    <property type="match status" value="1"/>
</dbReference>
<dbReference type="EC" id="2.7.7.27" evidence="8"/>
<feature type="domain" description="Nucleotidyl transferase" evidence="9">
    <location>
        <begin position="6"/>
        <end position="273"/>
    </location>
</feature>
<keyword evidence="3" id="KW-0808">Transferase</keyword>
<dbReference type="InterPro" id="IPR005835">
    <property type="entry name" value="NTP_transferase_dom"/>
</dbReference>
<keyword evidence="4 10" id="KW-0548">Nucleotidyltransferase</keyword>
<dbReference type="PROSITE" id="PS00809">
    <property type="entry name" value="ADP_GLC_PYROPHOSPH_2"/>
    <property type="match status" value="1"/>
</dbReference>
<keyword evidence="11" id="KW-1185">Reference proteome</keyword>
<dbReference type="CDD" id="cd04651">
    <property type="entry name" value="LbH_G1P_AT_C"/>
    <property type="match status" value="1"/>
</dbReference>
<evidence type="ECO:0000313" key="11">
    <source>
        <dbReference type="Proteomes" id="UP000034954"/>
    </source>
</evidence>
<dbReference type="GO" id="GO:0008878">
    <property type="term" value="F:glucose-1-phosphate adenylyltransferase activity"/>
    <property type="evidence" value="ECO:0007669"/>
    <property type="project" value="UniProtKB-UniRule"/>
</dbReference>
<evidence type="ECO:0000256" key="7">
    <source>
        <dbReference type="ARBA" id="ARBA00023277"/>
    </source>
</evidence>
<dbReference type="Proteomes" id="UP000034954">
    <property type="component" value="Unassembled WGS sequence"/>
</dbReference>
<keyword evidence="7" id="KW-0119">Carbohydrate metabolism</keyword>
<gene>
    <name evidence="10" type="ORF">BROFUL_02634</name>
</gene>
<keyword evidence="5" id="KW-0547">Nucleotide-binding</keyword>
<reference evidence="10 11" key="1">
    <citation type="journal article" date="2013" name="BMC Microbiol.">
        <title>Identification of the type II cytochrome c maturation pathway in anammox bacteria by comparative genomics.</title>
        <authorList>
            <person name="Ferousi C."/>
            <person name="Speth D.R."/>
            <person name="Reimann J."/>
            <person name="Op den Camp H.J."/>
            <person name="Allen J.W."/>
            <person name="Keltjens J.T."/>
            <person name="Jetten M.S."/>
        </authorList>
    </citation>
    <scope>NUCLEOTIDE SEQUENCE [LARGE SCALE GENOMIC DNA]</scope>
    <source>
        <strain evidence="10">RU1</strain>
    </source>
</reference>
<organism evidence="10 11">
    <name type="scientific">Candidatus Brocadia fulgida</name>
    <dbReference type="NCBI Taxonomy" id="380242"/>
    <lineage>
        <taxon>Bacteria</taxon>
        <taxon>Pseudomonadati</taxon>
        <taxon>Planctomycetota</taxon>
        <taxon>Candidatus Brocadiia</taxon>
        <taxon>Candidatus Brocadiales</taxon>
        <taxon>Candidatus Brocadiaceae</taxon>
        <taxon>Candidatus Brocadia</taxon>
    </lineage>
</organism>
<dbReference type="SUPFAM" id="SSF51161">
    <property type="entry name" value="Trimeric LpxA-like enzymes"/>
    <property type="match status" value="1"/>
</dbReference>